<evidence type="ECO:0000256" key="5">
    <source>
        <dbReference type="ARBA" id="ARBA00022592"/>
    </source>
</evidence>
<dbReference type="NCBIfam" id="TIGR02138">
    <property type="entry name" value="phosphate_pstC"/>
    <property type="match status" value="1"/>
</dbReference>
<organism evidence="12 13">
    <name type="scientific">candidate division WOR-3 bacterium</name>
    <dbReference type="NCBI Taxonomy" id="2052148"/>
    <lineage>
        <taxon>Bacteria</taxon>
        <taxon>Bacteria division WOR-3</taxon>
    </lineage>
</organism>
<name>A0A9D5QCK3_UNCW3</name>
<dbReference type="PANTHER" id="PTHR30425">
    <property type="entry name" value="PHOSPHATE TRANSPORT SYSTEM PERMEASE PROTEIN PST"/>
    <property type="match status" value="1"/>
</dbReference>
<evidence type="ECO:0000313" key="12">
    <source>
        <dbReference type="EMBL" id="MBD3364137.1"/>
    </source>
</evidence>
<feature type="transmembrane region" description="Helical" evidence="9">
    <location>
        <begin position="262"/>
        <end position="281"/>
    </location>
</feature>
<evidence type="ECO:0000313" key="13">
    <source>
        <dbReference type="Proteomes" id="UP000630660"/>
    </source>
</evidence>
<dbReference type="Proteomes" id="UP000630660">
    <property type="component" value="Unassembled WGS sequence"/>
</dbReference>
<dbReference type="AlphaFoldDB" id="A0A9D5QCK3"/>
<keyword evidence="4 10" id="KW-1003">Cell membrane</keyword>
<feature type="transmembrane region" description="Helical" evidence="9">
    <location>
        <begin position="146"/>
        <end position="169"/>
    </location>
</feature>
<comment type="caution">
    <text evidence="12">The sequence shown here is derived from an EMBL/GenBank/DDBJ whole genome shotgun (WGS) entry which is preliminary data.</text>
</comment>
<evidence type="ECO:0000256" key="6">
    <source>
        <dbReference type="ARBA" id="ARBA00022692"/>
    </source>
</evidence>
<protein>
    <recommendedName>
        <fullName evidence="10">Phosphate transport system permease protein</fullName>
    </recommendedName>
</protein>
<dbReference type="InterPro" id="IPR051124">
    <property type="entry name" value="Phosphate_Transport_Permease"/>
</dbReference>
<evidence type="ECO:0000256" key="3">
    <source>
        <dbReference type="ARBA" id="ARBA00022448"/>
    </source>
</evidence>
<dbReference type="PROSITE" id="PS50928">
    <property type="entry name" value="ABC_TM1"/>
    <property type="match status" value="1"/>
</dbReference>
<comment type="subcellular location">
    <subcellularLocation>
        <location evidence="1 9">Cell membrane</location>
        <topology evidence="1 9">Multi-pass membrane protein</topology>
    </subcellularLocation>
</comment>
<dbReference type="Gene3D" id="1.10.3720.10">
    <property type="entry name" value="MetI-like"/>
    <property type="match status" value="1"/>
</dbReference>
<dbReference type="GO" id="GO:0005315">
    <property type="term" value="F:phosphate transmembrane transporter activity"/>
    <property type="evidence" value="ECO:0007669"/>
    <property type="project" value="InterPro"/>
</dbReference>
<evidence type="ECO:0000256" key="2">
    <source>
        <dbReference type="ARBA" id="ARBA00007069"/>
    </source>
</evidence>
<dbReference type="InterPro" id="IPR000515">
    <property type="entry name" value="MetI-like"/>
</dbReference>
<keyword evidence="5 10" id="KW-0592">Phosphate transport</keyword>
<dbReference type="Pfam" id="PF00528">
    <property type="entry name" value="BPD_transp_1"/>
    <property type="match status" value="1"/>
</dbReference>
<dbReference type="InterPro" id="IPR011864">
    <property type="entry name" value="Phosphate_PstC"/>
</dbReference>
<evidence type="ECO:0000256" key="10">
    <source>
        <dbReference type="RuleBase" id="RU363054"/>
    </source>
</evidence>
<accession>A0A9D5QCK3</accession>
<dbReference type="EMBL" id="WJKJ01000089">
    <property type="protein sequence ID" value="MBD3364137.1"/>
    <property type="molecule type" value="Genomic_DNA"/>
</dbReference>
<reference evidence="12" key="1">
    <citation type="submission" date="2019-11" db="EMBL/GenBank/DDBJ databases">
        <title>Microbial mats filling the niche in hypersaline microbial mats.</title>
        <authorList>
            <person name="Wong H.L."/>
            <person name="Macleod F.I."/>
            <person name="White R.A. III"/>
            <person name="Burns B.P."/>
        </authorList>
    </citation>
    <scope>NUCLEOTIDE SEQUENCE</scope>
    <source>
        <strain evidence="12">Bin_327</strain>
    </source>
</reference>
<feature type="domain" description="ABC transmembrane type-1" evidence="11">
    <location>
        <begin position="70"/>
        <end position="281"/>
    </location>
</feature>
<evidence type="ECO:0000259" key="11">
    <source>
        <dbReference type="PROSITE" id="PS50928"/>
    </source>
</evidence>
<keyword evidence="7 9" id="KW-1133">Transmembrane helix</keyword>
<keyword evidence="3 9" id="KW-0813">Transport</keyword>
<comment type="similarity">
    <text evidence="2 10">Belongs to the binding-protein-dependent transport system permease family. CysTW subfamily.</text>
</comment>
<evidence type="ECO:0000256" key="1">
    <source>
        <dbReference type="ARBA" id="ARBA00004651"/>
    </source>
</evidence>
<dbReference type="SUPFAM" id="SSF161098">
    <property type="entry name" value="MetI-like"/>
    <property type="match status" value="1"/>
</dbReference>
<feature type="transmembrane region" description="Helical" evidence="9">
    <location>
        <begin position="190"/>
        <end position="215"/>
    </location>
</feature>
<dbReference type="InterPro" id="IPR035906">
    <property type="entry name" value="MetI-like_sf"/>
</dbReference>
<feature type="transmembrane region" description="Helical" evidence="9">
    <location>
        <begin position="113"/>
        <end position="134"/>
    </location>
</feature>
<evidence type="ECO:0000256" key="8">
    <source>
        <dbReference type="ARBA" id="ARBA00023136"/>
    </source>
</evidence>
<dbReference type="GO" id="GO:0005886">
    <property type="term" value="C:plasma membrane"/>
    <property type="evidence" value="ECO:0007669"/>
    <property type="project" value="UniProtKB-SubCell"/>
</dbReference>
<keyword evidence="6 9" id="KW-0812">Transmembrane</keyword>
<evidence type="ECO:0000256" key="7">
    <source>
        <dbReference type="ARBA" id="ARBA00022989"/>
    </source>
</evidence>
<evidence type="ECO:0000256" key="9">
    <source>
        <dbReference type="RuleBase" id="RU363032"/>
    </source>
</evidence>
<proteinExistence type="inferred from homology"/>
<keyword evidence="8 9" id="KW-0472">Membrane</keyword>
<dbReference type="GO" id="GO:0006817">
    <property type="term" value="P:phosphate ion transport"/>
    <property type="evidence" value="ECO:0007669"/>
    <property type="project" value="UniProtKB-KW"/>
</dbReference>
<evidence type="ECO:0000256" key="4">
    <source>
        <dbReference type="ARBA" id="ARBA00022475"/>
    </source>
</evidence>
<sequence>MFRPQWQNTALRIVFTGAASTSILIVVLIFIFLFREALPFAFDPGIGELFAPRWSPTSMKEVMYGIWPLLTSSILVTVIATVISVPIGVVSAVYISEVASTGEREFFKPFIELLAGIPSVVIGFFGIMVLGPLIKNVFNVDSGQTALTGALLLALMASPTIISISEDAIRSVPRSYKEASLATGATKLQTIWRVTVPSSLSGIIAAVMLGMGRVIGETMTVLMVTGNAKHLTLNPLDPVRTMTAAIAAEMGEVARGGHHYRALFWIGIILLLLTFGLNMIAQQALKRFGARQ</sequence>
<feature type="transmembrane region" description="Helical" evidence="9">
    <location>
        <begin position="12"/>
        <end position="34"/>
    </location>
</feature>
<dbReference type="PANTHER" id="PTHR30425:SF1">
    <property type="entry name" value="PHOSPHATE TRANSPORT SYSTEM PERMEASE PROTEIN PSTC"/>
    <property type="match status" value="1"/>
</dbReference>
<comment type="function">
    <text evidence="10">Part of the binding-protein-dependent transport system for phosphate; probably responsible for the translocation of the substrate across the membrane.</text>
</comment>
<dbReference type="CDD" id="cd06261">
    <property type="entry name" value="TM_PBP2"/>
    <property type="match status" value="1"/>
</dbReference>
<gene>
    <name evidence="12" type="primary">pstC</name>
    <name evidence="12" type="ORF">GF359_02875</name>
</gene>
<feature type="transmembrane region" description="Helical" evidence="9">
    <location>
        <begin position="66"/>
        <end position="93"/>
    </location>
</feature>